<keyword evidence="8" id="KW-0808">Transferase</keyword>
<proteinExistence type="inferred from homology"/>
<reference evidence="20" key="1">
    <citation type="journal article" date="2023" name="DNA Res.">
        <title>Chromosome-level genome assembly of Phrynocephalus forsythii using third-generation DNA sequencing and Hi-C analysis.</title>
        <authorList>
            <person name="Qi Y."/>
            <person name="Zhao W."/>
            <person name="Zhao Y."/>
            <person name="Niu C."/>
            <person name="Cao S."/>
            <person name="Zhang Y."/>
        </authorList>
    </citation>
    <scope>NUCLEOTIDE SEQUENCE</scope>
    <source>
        <tissue evidence="20">Muscle</tissue>
    </source>
</reference>
<dbReference type="GO" id="GO:0005737">
    <property type="term" value="C:cytoplasm"/>
    <property type="evidence" value="ECO:0007669"/>
    <property type="project" value="UniProtKB-SubCell"/>
</dbReference>
<keyword evidence="9" id="KW-0800">Toxin</keyword>
<dbReference type="FunFam" id="2.60.120.920:FF:000004">
    <property type="entry name" value="Butyrophilin subfamily 1 member A1"/>
    <property type="match status" value="1"/>
</dbReference>
<dbReference type="SUPFAM" id="SSF49899">
    <property type="entry name" value="Concanavalin A-like lectins/glucanases"/>
    <property type="match status" value="1"/>
</dbReference>
<keyword evidence="14" id="KW-0175">Coiled coil</keyword>
<evidence type="ECO:0000256" key="5">
    <source>
        <dbReference type="ARBA" id="ARBA00009651"/>
    </source>
</evidence>
<keyword evidence="9" id="KW-0528">Neurotoxin</keyword>
<dbReference type="Proteomes" id="UP001142489">
    <property type="component" value="Unassembled WGS sequence"/>
</dbReference>
<feature type="domain" description="RING-type" evidence="17">
    <location>
        <begin position="15"/>
        <end position="57"/>
    </location>
</feature>
<dbReference type="InterPro" id="IPR020457">
    <property type="entry name" value="Znf_B-box_chordata"/>
</dbReference>
<dbReference type="PROSITE" id="PS50119">
    <property type="entry name" value="ZF_BBOX"/>
    <property type="match status" value="1"/>
</dbReference>
<dbReference type="InterPro" id="IPR003877">
    <property type="entry name" value="SPRY_dom"/>
</dbReference>
<evidence type="ECO:0000256" key="2">
    <source>
        <dbReference type="ARBA" id="ARBA00004496"/>
    </source>
</evidence>
<dbReference type="PROSITE" id="PS50188">
    <property type="entry name" value="B302_SPRY"/>
    <property type="match status" value="1"/>
</dbReference>
<dbReference type="AlphaFoldDB" id="A0A9Q0X5S8"/>
<evidence type="ECO:0000313" key="21">
    <source>
        <dbReference type="Proteomes" id="UP001142489"/>
    </source>
</evidence>
<evidence type="ECO:0000256" key="16">
    <source>
        <dbReference type="PROSITE-ProRule" id="PRU00024"/>
    </source>
</evidence>
<keyword evidence="21" id="KW-1185">Reference proteome</keyword>
<dbReference type="GO" id="GO:0008270">
    <property type="term" value="F:zinc ion binding"/>
    <property type="evidence" value="ECO:0007669"/>
    <property type="project" value="UniProtKB-KW"/>
</dbReference>
<dbReference type="PROSITE" id="PS50089">
    <property type="entry name" value="ZF_RING_2"/>
    <property type="match status" value="1"/>
</dbReference>
<comment type="similarity">
    <text evidence="4">Belongs to the TRIM/RBCC family.</text>
</comment>
<feature type="domain" description="B30.2/SPRY" evidence="19">
    <location>
        <begin position="291"/>
        <end position="485"/>
    </location>
</feature>
<evidence type="ECO:0000256" key="9">
    <source>
        <dbReference type="ARBA" id="ARBA00022699"/>
    </source>
</evidence>
<evidence type="ECO:0000313" key="20">
    <source>
        <dbReference type="EMBL" id="KAJ7303160.1"/>
    </source>
</evidence>
<evidence type="ECO:0000256" key="12">
    <source>
        <dbReference type="ARBA" id="ARBA00022786"/>
    </source>
</evidence>
<dbReference type="InterPro" id="IPR000315">
    <property type="entry name" value="Znf_B-box"/>
</dbReference>
<dbReference type="CDD" id="cd12888">
    <property type="entry name" value="SPRY_PRY_TRIM7_like"/>
    <property type="match status" value="1"/>
</dbReference>
<evidence type="ECO:0000256" key="3">
    <source>
        <dbReference type="ARBA" id="ARBA00004906"/>
    </source>
</evidence>
<comment type="function">
    <text evidence="15">Neurotoxin that produces dose-dependent hypolocomotion and hyperalgesia in mice. May directly act on the central nervous system, as it is 6500-fold more potent when administered intracerebroventricularly than intraperitoneal.</text>
</comment>
<dbReference type="SMART" id="SM00589">
    <property type="entry name" value="PRY"/>
    <property type="match status" value="1"/>
</dbReference>
<dbReference type="InterPro" id="IPR013320">
    <property type="entry name" value="ConA-like_dom_sf"/>
</dbReference>
<dbReference type="SMART" id="SM00184">
    <property type="entry name" value="RING"/>
    <property type="match status" value="1"/>
</dbReference>
<dbReference type="InterPro" id="IPR013083">
    <property type="entry name" value="Znf_RING/FYVE/PHD"/>
</dbReference>
<evidence type="ECO:0000256" key="15">
    <source>
        <dbReference type="ARBA" id="ARBA00034460"/>
    </source>
</evidence>
<keyword evidence="7" id="KW-0963">Cytoplasm</keyword>
<evidence type="ECO:0000256" key="1">
    <source>
        <dbReference type="ARBA" id="ARBA00000900"/>
    </source>
</evidence>
<evidence type="ECO:0000256" key="8">
    <source>
        <dbReference type="ARBA" id="ARBA00022679"/>
    </source>
</evidence>
<feature type="domain" description="B box-type" evidence="18">
    <location>
        <begin position="92"/>
        <end position="133"/>
    </location>
</feature>
<evidence type="ECO:0000256" key="6">
    <source>
        <dbReference type="ARBA" id="ARBA00012483"/>
    </source>
</evidence>
<dbReference type="InterPro" id="IPR050143">
    <property type="entry name" value="TRIM/RBCC"/>
</dbReference>
<protein>
    <recommendedName>
        <fullName evidence="6">RING-type E3 ubiquitin transferase</fullName>
        <ecNumber evidence="6">2.3.2.27</ecNumber>
    </recommendedName>
</protein>
<dbReference type="EMBL" id="JAPFRF010000024">
    <property type="protein sequence ID" value="KAJ7303160.1"/>
    <property type="molecule type" value="Genomic_DNA"/>
</dbReference>
<dbReference type="EC" id="2.3.2.27" evidence="6"/>
<dbReference type="PROSITE" id="PS00518">
    <property type="entry name" value="ZF_RING_1"/>
    <property type="match status" value="1"/>
</dbReference>
<dbReference type="InterPro" id="IPR003879">
    <property type="entry name" value="Butyrophylin_SPRY"/>
</dbReference>
<comment type="pathway">
    <text evidence="3">Protein modification; protein ubiquitination.</text>
</comment>
<dbReference type="OrthoDB" id="9410880at2759"/>
<gene>
    <name evidence="20" type="ORF">JRQ81_012093</name>
</gene>
<comment type="subcellular location">
    <subcellularLocation>
        <location evidence="2">Cytoplasm</location>
    </subcellularLocation>
</comment>
<dbReference type="Pfam" id="PF00622">
    <property type="entry name" value="SPRY"/>
    <property type="match status" value="1"/>
</dbReference>
<dbReference type="PRINTS" id="PR01406">
    <property type="entry name" value="BBOXZNFINGER"/>
</dbReference>
<dbReference type="SMART" id="SM00336">
    <property type="entry name" value="BBOX"/>
    <property type="match status" value="1"/>
</dbReference>
<keyword evidence="11 16" id="KW-0863">Zinc-finger</keyword>
<evidence type="ECO:0000259" key="17">
    <source>
        <dbReference type="PROSITE" id="PS50089"/>
    </source>
</evidence>
<evidence type="ECO:0000256" key="13">
    <source>
        <dbReference type="ARBA" id="ARBA00022833"/>
    </source>
</evidence>
<evidence type="ECO:0000259" key="18">
    <source>
        <dbReference type="PROSITE" id="PS50119"/>
    </source>
</evidence>
<keyword evidence="13" id="KW-0862">Zinc</keyword>
<sequence>MATAPLQGLGEEATCSICLDYFKDPVITECGHNFCRACLAQCWEGSEGEEVSCPQCREQVRRNIIIPNRQLANVVELTQKLRLQGESTPTEGKGGVCGNHREPLKLFCKEDETPICVVCDRSKEHRDHDVVPVEEAAQDYKDLIGRRLALLEEERIKILACQAETEEQSQKLLKQTKAQMEKMKEQFRELHTFLYKQEKCLLSQLEQVEKEIAMERILHLDRLSVKLSSLGGLIQEMEGKCQQPPTELLQDIRNLLQRSEKEELFQKPVAFPTDMMWKWWDVSDRNTFFLKKMKQFQDALLLGSEIQKANVTLDPETASECLILSEDCKSARNEGRSHDVPNNPERFDTMPFVLGREGFREGRHYWEVTVGGKGFWAVGVAKKSVQRKGSVEPSTEKGIWALRKLGGGYRASNLPKRSFLPLSEKLMRIQVSLNTEGGLVAFHDVDTGSHLYTISGASFSGETLLPFLWCVAKSLPRSPANSFSN</sequence>
<dbReference type="Pfam" id="PF13765">
    <property type="entry name" value="PRY"/>
    <property type="match status" value="1"/>
</dbReference>
<accession>A0A9Q0X5S8</accession>
<dbReference type="Gene3D" id="3.30.160.60">
    <property type="entry name" value="Classic Zinc Finger"/>
    <property type="match status" value="1"/>
</dbReference>
<comment type="similarity">
    <text evidence="5">Belongs to the ohanin/vespryn family.</text>
</comment>
<evidence type="ECO:0000256" key="7">
    <source>
        <dbReference type="ARBA" id="ARBA00022490"/>
    </source>
</evidence>
<dbReference type="InterPro" id="IPR001841">
    <property type="entry name" value="Znf_RING"/>
</dbReference>
<keyword evidence="12" id="KW-0833">Ubl conjugation pathway</keyword>
<dbReference type="SUPFAM" id="SSF57850">
    <property type="entry name" value="RING/U-box"/>
    <property type="match status" value="1"/>
</dbReference>
<dbReference type="Pfam" id="PF00643">
    <property type="entry name" value="zf-B_box"/>
    <property type="match status" value="1"/>
</dbReference>
<dbReference type="InterPro" id="IPR043136">
    <property type="entry name" value="B30.2/SPRY_sf"/>
</dbReference>
<dbReference type="CDD" id="cd16594">
    <property type="entry name" value="RING-HC_TRIM7-like_C-IV"/>
    <property type="match status" value="1"/>
</dbReference>
<dbReference type="Gene3D" id="3.30.40.10">
    <property type="entry name" value="Zinc/RING finger domain, C3HC4 (zinc finger)"/>
    <property type="match status" value="1"/>
</dbReference>
<dbReference type="Gene3D" id="2.60.120.920">
    <property type="match status" value="1"/>
</dbReference>
<dbReference type="InterPro" id="IPR017907">
    <property type="entry name" value="Znf_RING_CS"/>
</dbReference>
<evidence type="ECO:0000256" key="10">
    <source>
        <dbReference type="ARBA" id="ARBA00022723"/>
    </source>
</evidence>
<dbReference type="PANTHER" id="PTHR24103">
    <property type="entry name" value="E3 UBIQUITIN-PROTEIN LIGASE TRIM"/>
    <property type="match status" value="1"/>
</dbReference>
<evidence type="ECO:0000256" key="11">
    <source>
        <dbReference type="ARBA" id="ARBA00022771"/>
    </source>
</evidence>
<dbReference type="SUPFAM" id="SSF57845">
    <property type="entry name" value="B-box zinc-binding domain"/>
    <property type="match status" value="1"/>
</dbReference>
<comment type="catalytic activity">
    <reaction evidence="1">
        <text>S-ubiquitinyl-[E2 ubiquitin-conjugating enzyme]-L-cysteine + [acceptor protein]-L-lysine = [E2 ubiquitin-conjugating enzyme]-L-cysteine + N(6)-ubiquitinyl-[acceptor protein]-L-lysine.</text>
        <dbReference type="EC" id="2.3.2.27"/>
    </reaction>
</comment>
<dbReference type="InterPro" id="IPR001870">
    <property type="entry name" value="B30.2/SPRY"/>
</dbReference>
<comment type="caution">
    <text evidence="20">The sequence shown here is derived from an EMBL/GenBank/DDBJ whole genome shotgun (WGS) entry which is preliminary data.</text>
</comment>
<dbReference type="InterPro" id="IPR006574">
    <property type="entry name" value="PRY"/>
</dbReference>
<dbReference type="GO" id="GO:0061630">
    <property type="term" value="F:ubiquitin protein ligase activity"/>
    <property type="evidence" value="ECO:0007669"/>
    <property type="project" value="UniProtKB-EC"/>
</dbReference>
<organism evidence="20 21">
    <name type="scientific">Phrynocephalus forsythii</name>
    <dbReference type="NCBI Taxonomy" id="171643"/>
    <lineage>
        <taxon>Eukaryota</taxon>
        <taxon>Metazoa</taxon>
        <taxon>Chordata</taxon>
        <taxon>Craniata</taxon>
        <taxon>Vertebrata</taxon>
        <taxon>Euteleostomi</taxon>
        <taxon>Lepidosauria</taxon>
        <taxon>Squamata</taxon>
        <taxon>Bifurcata</taxon>
        <taxon>Unidentata</taxon>
        <taxon>Episquamata</taxon>
        <taxon>Toxicofera</taxon>
        <taxon>Iguania</taxon>
        <taxon>Acrodonta</taxon>
        <taxon>Agamidae</taxon>
        <taxon>Agaminae</taxon>
        <taxon>Phrynocephalus</taxon>
    </lineage>
</organism>
<evidence type="ECO:0000256" key="14">
    <source>
        <dbReference type="ARBA" id="ARBA00023054"/>
    </source>
</evidence>
<dbReference type="CDD" id="cd19762">
    <property type="entry name" value="Bbox2_TRIM7-like"/>
    <property type="match status" value="1"/>
</dbReference>
<dbReference type="PRINTS" id="PR01407">
    <property type="entry name" value="BUTYPHLNCDUF"/>
</dbReference>
<keyword evidence="10" id="KW-0479">Metal-binding</keyword>
<evidence type="ECO:0000259" key="19">
    <source>
        <dbReference type="PROSITE" id="PS50188"/>
    </source>
</evidence>
<evidence type="ECO:0000256" key="4">
    <source>
        <dbReference type="ARBA" id="ARBA00008518"/>
    </source>
</evidence>
<dbReference type="Pfam" id="PF15227">
    <property type="entry name" value="zf-C3HC4_4"/>
    <property type="match status" value="1"/>
</dbReference>
<dbReference type="SMART" id="SM00449">
    <property type="entry name" value="SPRY"/>
    <property type="match status" value="1"/>
</dbReference>
<name>A0A9Q0X5S8_9SAUR</name>